<accession>A0AAU9VFI6</accession>
<reference evidence="2" key="1">
    <citation type="submission" date="2022-03" db="EMBL/GenBank/DDBJ databases">
        <authorList>
            <person name="Tunstrom K."/>
        </authorList>
    </citation>
    <scope>NUCLEOTIDE SEQUENCE</scope>
</reference>
<dbReference type="InterPro" id="IPR004875">
    <property type="entry name" value="DDE_SF_endonuclease_dom"/>
</dbReference>
<comment type="caution">
    <text evidence="2">The sequence shown here is derived from an EMBL/GenBank/DDBJ whole genome shotgun (WGS) entry which is preliminary data.</text>
</comment>
<keyword evidence="3" id="KW-1185">Reference proteome</keyword>
<name>A0AAU9VFI6_EUPED</name>
<proteinExistence type="predicted"/>
<protein>
    <recommendedName>
        <fullName evidence="1">DDE-1 domain-containing protein</fullName>
    </recommendedName>
</protein>
<dbReference type="EMBL" id="CAKOGL010000064">
    <property type="protein sequence ID" value="CAH2109224.1"/>
    <property type="molecule type" value="Genomic_DNA"/>
</dbReference>
<dbReference type="GO" id="GO:0003676">
    <property type="term" value="F:nucleic acid binding"/>
    <property type="evidence" value="ECO:0007669"/>
    <property type="project" value="InterPro"/>
</dbReference>
<dbReference type="Proteomes" id="UP001153954">
    <property type="component" value="Unassembled WGS sequence"/>
</dbReference>
<dbReference type="AlphaFoldDB" id="A0AAU9VFI6"/>
<evidence type="ECO:0000313" key="2">
    <source>
        <dbReference type="EMBL" id="CAH2109224.1"/>
    </source>
</evidence>
<evidence type="ECO:0000313" key="3">
    <source>
        <dbReference type="Proteomes" id="UP001153954"/>
    </source>
</evidence>
<gene>
    <name evidence="2" type="ORF">EEDITHA_LOCUS23083</name>
</gene>
<sequence>MFFQKTFIPLINDQRPVLLIYDGHSTHVGLNIIAEARKENVTILKLPPHSSHVLQPLDIAVMKSFKDRWNPLLVEWQRLHVGSVLPKSE</sequence>
<evidence type="ECO:0000259" key="1">
    <source>
        <dbReference type="Pfam" id="PF03184"/>
    </source>
</evidence>
<organism evidence="2 3">
    <name type="scientific">Euphydryas editha</name>
    <name type="common">Edith's checkerspot</name>
    <dbReference type="NCBI Taxonomy" id="104508"/>
    <lineage>
        <taxon>Eukaryota</taxon>
        <taxon>Metazoa</taxon>
        <taxon>Ecdysozoa</taxon>
        <taxon>Arthropoda</taxon>
        <taxon>Hexapoda</taxon>
        <taxon>Insecta</taxon>
        <taxon>Pterygota</taxon>
        <taxon>Neoptera</taxon>
        <taxon>Endopterygota</taxon>
        <taxon>Lepidoptera</taxon>
        <taxon>Glossata</taxon>
        <taxon>Ditrysia</taxon>
        <taxon>Papilionoidea</taxon>
        <taxon>Nymphalidae</taxon>
        <taxon>Nymphalinae</taxon>
        <taxon>Euphydryas</taxon>
    </lineage>
</organism>
<dbReference type="Pfam" id="PF03184">
    <property type="entry name" value="DDE_1"/>
    <property type="match status" value="1"/>
</dbReference>
<feature type="domain" description="DDE-1" evidence="1">
    <location>
        <begin position="2"/>
        <end position="70"/>
    </location>
</feature>